<dbReference type="AlphaFoldDB" id="A0AAI9TL13"/>
<organism evidence="1 2">
    <name type="scientific">Penicillium thymicola</name>
    <dbReference type="NCBI Taxonomy" id="293382"/>
    <lineage>
        <taxon>Eukaryota</taxon>
        <taxon>Fungi</taxon>
        <taxon>Dikarya</taxon>
        <taxon>Ascomycota</taxon>
        <taxon>Pezizomycotina</taxon>
        <taxon>Eurotiomycetes</taxon>
        <taxon>Eurotiomycetidae</taxon>
        <taxon>Eurotiales</taxon>
        <taxon>Aspergillaceae</taxon>
        <taxon>Penicillium</taxon>
    </lineage>
</organism>
<dbReference type="Proteomes" id="UP001227192">
    <property type="component" value="Unassembled WGS sequence"/>
</dbReference>
<gene>
    <name evidence="1" type="ORF">VN97_g4607</name>
</gene>
<dbReference type="EMBL" id="LACB01000109">
    <property type="protein sequence ID" value="KAJ9488673.1"/>
    <property type="molecule type" value="Genomic_DNA"/>
</dbReference>
<proteinExistence type="predicted"/>
<reference evidence="1" key="2">
    <citation type="journal article" date="2016" name="Fungal Biol.">
        <title>Ochratoxin A production by Penicillium thymicola.</title>
        <authorList>
            <person name="Nguyen H.D.T."/>
            <person name="McMullin D.R."/>
            <person name="Ponomareva E."/>
            <person name="Riley R."/>
            <person name="Pomraning K.R."/>
            <person name="Baker S.E."/>
            <person name="Seifert K.A."/>
        </authorList>
    </citation>
    <scope>NUCLEOTIDE SEQUENCE</scope>
    <source>
        <strain evidence="1">DAOM 180753</strain>
    </source>
</reference>
<keyword evidence="2" id="KW-1185">Reference proteome</keyword>
<reference evidence="1" key="1">
    <citation type="submission" date="2015-06" db="EMBL/GenBank/DDBJ databases">
        <authorList>
            <person name="Nguyen H."/>
        </authorList>
    </citation>
    <scope>NUCLEOTIDE SEQUENCE</scope>
    <source>
        <strain evidence="1">DAOM 180753</strain>
    </source>
</reference>
<evidence type="ECO:0000313" key="2">
    <source>
        <dbReference type="Proteomes" id="UP001227192"/>
    </source>
</evidence>
<comment type="caution">
    <text evidence="1">The sequence shown here is derived from an EMBL/GenBank/DDBJ whole genome shotgun (WGS) entry which is preliminary data.</text>
</comment>
<accession>A0AAI9TL13</accession>
<protein>
    <submittedName>
        <fullName evidence="1">Uncharacterized protein</fullName>
    </submittedName>
</protein>
<evidence type="ECO:0000313" key="1">
    <source>
        <dbReference type="EMBL" id="KAJ9488673.1"/>
    </source>
</evidence>
<name>A0AAI9TL13_PENTH</name>
<sequence length="145" mass="15995">MRSRLTMRLAWRAGSCSYVFSGPTMGWLKFLRVQRANHADSWSLPAPGRSCNVPPSMSWRVVDGGMVNPLNTQVAASVPYCQPLGDDMGGFFCVSSPSGWLKFLRVQRANHVGGWFYHRCQLLGDHVLSPLPGAGVLSTVAWLTR</sequence>